<sequence length="310" mass="35159">MGKKTKLYLLTGFLGSGKTTFLTNTLKDLSEKRVGVIMNEFGKVGIDGTIIKKEDMELIEINRGSIFCSCLQLSFVSALVDMADRDMDYVFVESSGLADPSNIGEFLEAVEVAKGDVYDYSGALCIVDGLNFLEQIEDIETVERQLKFCHLVVISKVDLIDEDRLVKVIEKIKEINDSAEIQTAINGKMDYDFLEKNLLEKGWIDSEDTTNTLDNKPKTLTLTYEGELTKEELTRFLDIIKIDSYRIKGFFKLEDGWNQVDVVNKKIDYKLTDKEETTSQLVIISKIGPQIIRPIFNAWESVVGKEMKLR</sequence>
<dbReference type="AlphaFoldDB" id="A0A1M5XC83"/>
<dbReference type="InterPro" id="IPR003495">
    <property type="entry name" value="CobW/HypB/UreG_nucleotide-bd"/>
</dbReference>
<evidence type="ECO:0000259" key="1">
    <source>
        <dbReference type="Pfam" id="PF02492"/>
    </source>
</evidence>
<dbReference type="Proteomes" id="UP000184389">
    <property type="component" value="Unassembled WGS sequence"/>
</dbReference>
<dbReference type="InterPro" id="IPR051316">
    <property type="entry name" value="Zinc-reg_GTPase_activator"/>
</dbReference>
<reference evidence="3 4" key="1">
    <citation type="submission" date="2016-11" db="EMBL/GenBank/DDBJ databases">
        <authorList>
            <person name="Jaros S."/>
            <person name="Januszkiewicz K."/>
            <person name="Wedrychowicz H."/>
        </authorList>
    </citation>
    <scope>NUCLEOTIDE SEQUENCE [LARGE SCALE GENOMIC DNA]</scope>
    <source>
        <strain evidence="3 4">DSM 13106</strain>
    </source>
</reference>
<dbReference type="EMBL" id="FQXR01000006">
    <property type="protein sequence ID" value="SHH97386.1"/>
    <property type="molecule type" value="Genomic_DNA"/>
</dbReference>
<proteinExistence type="predicted"/>
<evidence type="ECO:0000259" key="2">
    <source>
        <dbReference type="Pfam" id="PF07683"/>
    </source>
</evidence>
<evidence type="ECO:0000313" key="4">
    <source>
        <dbReference type="Proteomes" id="UP000184389"/>
    </source>
</evidence>
<evidence type="ECO:0000313" key="3">
    <source>
        <dbReference type="EMBL" id="SHH97386.1"/>
    </source>
</evidence>
<keyword evidence="4" id="KW-1185">Reference proteome</keyword>
<dbReference type="PANTHER" id="PTHR13748:SF62">
    <property type="entry name" value="COBW DOMAIN-CONTAINING PROTEIN"/>
    <property type="match status" value="1"/>
</dbReference>
<organism evidence="3 4">
    <name type="scientific">Sporanaerobacter acetigenes DSM 13106</name>
    <dbReference type="NCBI Taxonomy" id="1123281"/>
    <lineage>
        <taxon>Bacteria</taxon>
        <taxon>Bacillati</taxon>
        <taxon>Bacillota</taxon>
        <taxon>Tissierellia</taxon>
        <taxon>Tissierellales</taxon>
        <taxon>Sporanaerobacteraceae</taxon>
        <taxon>Sporanaerobacter</taxon>
    </lineage>
</organism>
<accession>A0A1M5XC83</accession>
<dbReference type="InterPro" id="IPR011629">
    <property type="entry name" value="CobW-like_C"/>
</dbReference>
<feature type="domain" description="CobW C-terminal" evidence="2">
    <location>
        <begin position="219"/>
        <end position="286"/>
    </location>
</feature>
<protein>
    <submittedName>
        <fullName evidence="3">GTPase, G3E family</fullName>
    </submittedName>
</protein>
<dbReference type="OrthoDB" id="9808822at2"/>
<dbReference type="STRING" id="1123281.SAMN02745180_01635"/>
<feature type="domain" description="CobW/HypB/UreG nucleotide-binding" evidence="1">
    <location>
        <begin position="8"/>
        <end position="181"/>
    </location>
</feature>
<dbReference type="GO" id="GO:0005737">
    <property type="term" value="C:cytoplasm"/>
    <property type="evidence" value="ECO:0007669"/>
    <property type="project" value="TreeGrafter"/>
</dbReference>
<dbReference type="PANTHER" id="PTHR13748">
    <property type="entry name" value="COBW-RELATED"/>
    <property type="match status" value="1"/>
</dbReference>
<dbReference type="Pfam" id="PF07683">
    <property type="entry name" value="CobW_C"/>
    <property type="match status" value="1"/>
</dbReference>
<dbReference type="Gene3D" id="3.40.50.300">
    <property type="entry name" value="P-loop containing nucleotide triphosphate hydrolases"/>
    <property type="match status" value="1"/>
</dbReference>
<dbReference type="InterPro" id="IPR027417">
    <property type="entry name" value="P-loop_NTPase"/>
</dbReference>
<dbReference type="Pfam" id="PF02492">
    <property type="entry name" value="cobW"/>
    <property type="match status" value="1"/>
</dbReference>
<name>A0A1M5XC83_9FIRM</name>
<dbReference type="RefSeq" id="WP_072744294.1">
    <property type="nucleotide sequence ID" value="NZ_FQXR01000006.1"/>
</dbReference>
<dbReference type="SUPFAM" id="SSF52540">
    <property type="entry name" value="P-loop containing nucleoside triphosphate hydrolases"/>
    <property type="match status" value="1"/>
</dbReference>
<gene>
    <name evidence="3" type="ORF">SAMN02745180_01635</name>
</gene>
<dbReference type="CDD" id="cd03112">
    <property type="entry name" value="CobW-like"/>
    <property type="match status" value="1"/>
</dbReference>